<organism evidence="1 2">
    <name type="scientific">Tritrichomonas musculus</name>
    <dbReference type="NCBI Taxonomy" id="1915356"/>
    <lineage>
        <taxon>Eukaryota</taxon>
        <taxon>Metamonada</taxon>
        <taxon>Parabasalia</taxon>
        <taxon>Tritrichomonadida</taxon>
        <taxon>Tritrichomonadidae</taxon>
        <taxon>Tritrichomonas</taxon>
    </lineage>
</organism>
<evidence type="ECO:0000313" key="2">
    <source>
        <dbReference type="Proteomes" id="UP001470230"/>
    </source>
</evidence>
<dbReference type="Proteomes" id="UP001470230">
    <property type="component" value="Unassembled WGS sequence"/>
</dbReference>
<name>A0ABR2KUE7_9EUKA</name>
<gene>
    <name evidence="1" type="ORF">M9Y10_023093</name>
</gene>
<protein>
    <recommendedName>
        <fullName evidence="3">Ubiquitin-like domain-containing protein</fullName>
    </recommendedName>
</protein>
<proteinExistence type="predicted"/>
<accession>A0ABR2KUE7</accession>
<keyword evidence="2" id="KW-1185">Reference proteome</keyword>
<evidence type="ECO:0008006" key="3">
    <source>
        <dbReference type="Google" id="ProtNLM"/>
    </source>
</evidence>
<dbReference type="EMBL" id="JAPFFF010000003">
    <property type="protein sequence ID" value="KAK8894656.1"/>
    <property type="molecule type" value="Genomic_DNA"/>
</dbReference>
<reference evidence="1 2" key="1">
    <citation type="submission" date="2024-04" db="EMBL/GenBank/DDBJ databases">
        <title>Tritrichomonas musculus Genome.</title>
        <authorList>
            <person name="Alves-Ferreira E."/>
            <person name="Grigg M."/>
            <person name="Lorenzi H."/>
            <person name="Galac M."/>
        </authorList>
    </citation>
    <scope>NUCLEOTIDE SEQUENCE [LARGE SCALE GENOMIC DNA]</scope>
    <source>
        <strain evidence="1 2">EAF2021</strain>
    </source>
</reference>
<dbReference type="InterPro" id="IPR029071">
    <property type="entry name" value="Ubiquitin-like_domsf"/>
</dbReference>
<dbReference type="SUPFAM" id="SSF54236">
    <property type="entry name" value="Ubiquitin-like"/>
    <property type="match status" value="1"/>
</dbReference>
<comment type="caution">
    <text evidence="1">The sequence shown here is derived from an EMBL/GenBank/DDBJ whole genome shotgun (WGS) entry which is preliminary data.</text>
</comment>
<dbReference type="CDD" id="cd17039">
    <property type="entry name" value="Ubl_ubiquitin_like"/>
    <property type="match status" value="1"/>
</dbReference>
<evidence type="ECO:0000313" key="1">
    <source>
        <dbReference type="EMBL" id="KAK8894656.1"/>
    </source>
</evidence>
<sequence>MKMASSTNNTGDLISEPGRVELIICSPHQPVRLISAKLTGQIKSLQRLWPNSQRKFIFNGSELTPEMTFDYYGIKSGDSIIALPVDRQDNYTTTSRWITLTRDNENFSESIKSMIHPRTAREASRLKDLHLMKIERKPKLFMKLCAPFLEKDANSEIESTTLLLPEQQASEPSTTALPVFWGTE</sequence>